<dbReference type="AlphaFoldDB" id="A0A6A4INJ2"/>
<name>A0A6A4INJ2_9AGAR</name>
<feature type="non-terminal residue" evidence="3">
    <location>
        <position position="155"/>
    </location>
</feature>
<feature type="transmembrane region" description="Helical" evidence="1">
    <location>
        <begin position="79"/>
        <end position="104"/>
    </location>
</feature>
<keyword evidence="4" id="KW-1185">Reference proteome</keyword>
<reference evidence="3" key="1">
    <citation type="journal article" date="2019" name="Environ. Microbiol.">
        <title>Fungal ecological strategies reflected in gene transcription - a case study of two litter decomposers.</title>
        <authorList>
            <person name="Barbi F."/>
            <person name="Kohler A."/>
            <person name="Barry K."/>
            <person name="Baskaran P."/>
            <person name="Daum C."/>
            <person name="Fauchery L."/>
            <person name="Ihrmark K."/>
            <person name="Kuo A."/>
            <person name="LaButti K."/>
            <person name="Lipzen A."/>
            <person name="Morin E."/>
            <person name="Grigoriev I.V."/>
            <person name="Henrissat B."/>
            <person name="Lindahl B."/>
            <person name="Martin F."/>
        </authorList>
    </citation>
    <scope>NUCLEOTIDE SEQUENCE</scope>
    <source>
        <strain evidence="3">JB14</strain>
    </source>
</reference>
<gene>
    <name evidence="3" type="ORF">BT96DRAFT_911933</name>
</gene>
<protein>
    <recommendedName>
        <fullName evidence="2">DUF6533 domain-containing protein</fullName>
    </recommendedName>
</protein>
<proteinExistence type="predicted"/>
<feature type="domain" description="DUF6533" evidence="2">
    <location>
        <begin position="17"/>
        <end position="52"/>
    </location>
</feature>
<keyword evidence="1" id="KW-1133">Transmembrane helix</keyword>
<feature type="transmembrane region" description="Helical" evidence="1">
    <location>
        <begin position="116"/>
        <end position="136"/>
    </location>
</feature>
<evidence type="ECO:0000313" key="3">
    <source>
        <dbReference type="EMBL" id="KAE9411320.1"/>
    </source>
</evidence>
<accession>A0A6A4INJ2</accession>
<keyword evidence="1" id="KW-0812">Transmembrane</keyword>
<feature type="transmembrane region" description="Helical" evidence="1">
    <location>
        <begin position="43"/>
        <end position="67"/>
    </location>
</feature>
<keyword evidence="1" id="KW-0472">Membrane</keyword>
<dbReference type="Pfam" id="PF20151">
    <property type="entry name" value="DUF6533"/>
    <property type="match status" value="1"/>
</dbReference>
<organism evidence="3 4">
    <name type="scientific">Gymnopus androsaceus JB14</name>
    <dbReference type="NCBI Taxonomy" id="1447944"/>
    <lineage>
        <taxon>Eukaryota</taxon>
        <taxon>Fungi</taxon>
        <taxon>Dikarya</taxon>
        <taxon>Basidiomycota</taxon>
        <taxon>Agaricomycotina</taxon>
        <taxon>Agaricomycetes</taxon>
        <taxon>Agaricomycetidae</taxon>
        <taxon>Agaricales</taxon>
        <taxon>Marasmiineae</taxon>
        <taxon>Omphalotaceae</taxon>
        <taxon>Gymnopus</taxon>
    </lineage>
</organism>
<evidence type="ECO:0000256" key="1">
    <source>
        <dbReference type="SAM" id="Phobius"/>
    </source>
</evidence>
<dbReference type="EMBL" id="ML769383">
    <property type="protein sequence ID" value="KAE9411320.1"/>
    <property type="molecule type" value="Genomic_DNA"/>
</dbReference>
<evidence type="ECO:0000259" key="2">
    <source>
        <dbReference type="Pfam" id="PF20151"/>
    </source>
</evidence>
<dbReference type="OrthoDB" id="3020506at2759"/>
<evidence type="ECO:0000313" key="4">
    <source>
        <dbReference type="Proteomes" id="UP000799118"/>
    </source>
</evidence>
<dbReference type="Proteomes" id="UP000799118">
    <property type="component" value="Unassembled WGS sequence"/>
</dbReference>
<sequence>MQAQLGATVLGLLATSCDSLLTRHKELDYVWKRPLQLTSARCLFILARYLAFSIHFGNIVLTSLWTIRFPGDQRPTEDICITWLIFQTVSCHSMLLILELILSIRVFALYEQSLKVGMFLSIMLTGRIAGAIYVIWNRMNTEQLKFTRHYTTNVS</sequence>
<dbReference type="InterPro" id="IPR045340">
    <property type="entry name" value="DUF6533"/>
</dbReference>